<dbReference type="InterPro" id="IPR001367">
    <property type="entry name" value="Fe_dep_repressor"/>
</dbReference>
<dbReference type="InterPro" id="IPR036388">
    <property type="entry name" value="WH-like_DNA-bd_sf"/>
</dbReference>
<proteinExistence type="inferred from homology"/>
<reference evidence="6" key="2">
    <citation type="submission" date="2021-04" db="EMBL/GenBank/DDBJ databases">
        <authorList>
            <person name="Gilroy R."/>
        </authorList>
    </citation>
    <scope>NUCLEOTIDE SEQUENCE</scope>
    <source>
        <strain evidence="6">CHK33-5263</strain>
    </source>
</reference>
<dbReference type="GO" id="GO:0003700">
    <property type="term" value="F:DNA-binding transcription factor activity"/>
    <property type="evidence" value="ECO:0007669"/>
    <property type="project" value="InterPro"/>
</dbReference>
<evidence type="ECO:0000313" key="6">
    <source>
        <dbReference type="EMBL" id="HIZ24505.1"/>
    </source>
</evidence>
<evidence type="ECO:0000256" key="3">
    <source>
        <dbReference type="ARBA" id="ARBA00023125"/>
    </source>
</evidence>
<dbReference type="Gene3D" id="1.10.60.10">
    <property type="entry name" value="Iron dependent repressor, metal binding and dimerisation domain"/>
    <property type="match status" value="1"/>
</dbReference>
<dbReference type="Proteomes" id="UP000824044">
    <property type="component" value="Unassembled WGS sequence"/>
</dbReference>
<gene>
    <name evidence="6" type="ORF">H9812_03400</name>
</gene>
<dbReference type="Pfam" id="PF01325">
    <property type="entry name" value="Fe_dep_repress"/>
    <property type="match status" value="1"/>
</dbReference>
<reference evidence="6" key="1">
    <citation type="journal article" date="2021" name="PeerJ">
        <title>Extensive microbial diversity within the chicken gut microbiome revealed by metagenomics and culture.</title>
        <authorList>
            <person name="Gilroy R."/>
            <person name="Ravi A."/>
            <person name="Getino M."/>
            <person name="Pursley I."/>
            <person name="Horton D.L."/>
            <person name="Alikhan N.F."/>
            <person name="Baker D."/>
            <person name="Gharbi K."/>
            <person name="Hall N."/>
            <person name="Watson M."/>
            <person name="Adriaenssens E.M."/>
            <person name="Foster-Nyarko E."/>
            <person name="Jarju S."/>
            <person name="Secka A."/>
            <person name="Antonio M."/>
            <person name="Oren A."/>
            <person name="Chaudhuri R.R."/>
            <person name="La Ragione R."/>
            <person name="Hildebrand F."/>
            <person name="Pallen M.J."/>
        </authorList>
    </citation>
    <scope>NUCLEOTIDE SEQUENCE</scope>
    <source>
        <strain evidence="6">CHK33-5263</strain>
    </source>
</reference>
<sequence>MKENRTHESQEMYLETILLLRAKKSNVRSVDIVEELGYAKSSVSRAVNLLQKAGLIEIDEVGDITLTAAGQKKAEDIYEKHRVFTEAFIRMGAPRKVAEENACRIEHVVSDELFKIIKKHFEEH</sequence>
<name>A0A9D2DWR5_9FIRM</name>
<dbReference type="GO" id="GO:0003677">
    <property type="term" value="F:DNA binding"/>
    <property type="evidence" value="ECO:0007669"/>
    <property type="project" value="UniProtKB-KW"/>
</dbReference>
<keyword evidence="4" id="KW-0804">Transcription</keyword>
<evidence type="ECO:0000259" key="5">
    <source>
        <dbReference type="PROSITE" id="PS50944"/>
    </source>
</evidence>
<feature type="domain" description="HTH dtxR-type" evidence="5">
    <location>
        <begin position="1"/>
        <end position="67"/>
    </location>
</feature>
<dbReference type="GO" id="GO:0046914">
    <property type="term" value="F:transition metal ion binding"/>
    <property type="evidence" value="ECO:0007669"/>
    <property type="project" value="InterPro"/>
</dbReference>
<dbReference type="InterPro" id="IPR036390">
    <property type="entry name" value="WH_DNA-bd_sf"/>
</dbReference>
<dbReference type="GO" id="GO:0046983">
    <property type="term" value="F:protein dimerization activity"/>
    <property type="evidence" value="ECO:0007669"/>
    <property type="project" value="InterPro"/>
</dbReference>
<dbReference type="InterPro" id="IPR022689">
    <property type="entry name" value="Iron_dep_repressor"/>
</dbReference>
<evidence type="ECO:0000256" key="4">
    <source>
        <dbReference type="ARBA" id="ARBA00023163"/>
    </source>
</evidence>
<dbReference type="InterPro" id="IPR050536">
    <property type="entry name" value="DtxR_MntR_Metal-Reg"/>
</dbReference>
<organism evidence="6 7">
    <name type="scientific">Candidatus Gallimonas intestinigallinarum</name>
    <dbReference type="NCBI Taxonomy" id="2838604"/>
    <lineage>
        <taxon>Bacteria</taxon>
        <taxon>Bacillati</taxon>
        <taxon>Bacillota</taxon>
        <taxon>Clostridia</taxon>
        <taxon>Candidatus Gallimonas</taxon>
    </lineage>
</organism>
<evidence type="ECO:0000256" key="2">
    <source>
        <dbReference type="ARBA" id="ARBA00023015"/>
    </source>
</evidence>
<keyword evidence="2" id="KW-0805">Transcription regulation</keyword>
<dbReference type="Pfam" id="PF02742">
    <property type="entry name" value="Fe_dep_repr_C"/>
    <property type="match status" value="1"/>
</dbReference>
<dbReference type="InterPro" id="IPR022687">
    <property type="entry name" value="HTH_DTXR"/>
</dbReference>
<keyword evidence="3" id="KW-0238">DNA-binding</keyword>
<accession>A0A9D2DWR5</accession>
<protein>
    <submittedName>
        <fullName evidence="6">Metal-dependent transcriptional regulator</fullName>
    </submittedName>
</protein>
<comment type="similarity">
    <text evidence="1">Belongs to the DtxR/MntR family.</text>
</comment>
<dbReference type="AlphaFoldDB" id="A0A9D2DWR5"/>
<dbReference type="EMBL" id="DXBS01000067">
    <property type="protein sequence ID" value="HIZ24505.1"/>
    <property type="molecule type" value="Genomic_DNA"/>
</dbReference>
<dbReference type="PROSITE" id="PS50944">
    <property type="entry name" value="HTH_DTXR"/>
    <property type="match status" value="1"/>
</dbReference>
<comment type="caution">
    <text evidence="6">The sequence shown here is derived from an EMBL/GenBank/DDBJ whole genome shotgun (WGS) entry which is preliminary data.</text>
</comment>
<dbReference type="SUPFAM" id="SSF46785">
    <property type="entry name" value="Winged helix' DNA-binding domain"/>
    <property type="match status" value="1"/>
</dbReference>
<dbReference type="Gene3D" id="1.10.10.10">
    <property type="entry name" value="Winged helix-like DNA-binding domain superfamily/Winged helix DNA-binding domain"/>
    <property type="match status" value="1"/>
</dbReference>
<dbReference type="PANTHER" id="PTHR33238">
    <property type="entry name" value="IRON (METAL) DEPENDENT REPRESSOR, DTXR FAMILY"/>
    <property type="match status" value="1"/>
</dbReference>
<evidence type="ECO:0000313" key="7">
    <source>
        <dbReference type="Proteomes" id="UP000824044"/>
    </source>
</evidence>
<dbReference type="InterPro" id="IPR036421">
    <property type="entry name" value="Fe_dep_repressor_sf"/>
</dbReference>
<dbReference type="SMART" id="SM00529">
    <property type="entry name" value="HTH_DTXR"/>
    <property type="match status" value="1"/>
</dbReference>
<dbReference type="PANTHER" id="PTHR33238:SF7">
    <property type="entry name" value="IRON-DEPENDENT TRANSCRIPTIONAL REGULATOR"/>
    <property type="match status" value="1"/>
</dbReference>
<evidence type="ECO:0000256" key="1">
    <source>
        <dbReference type="ARBA" id="ARBA00007871"/>
    </source>
</evidence>